<dbReference type="InterPro" id="IPR012870">
    <property type="entry name" value="DUF1666"/>
</dbReference>
<gene>
    <name evidence="2" type="ORF">Nepgr_027379</name>
</gene>
<evidence type="ECO:0000313" key="2">
    <source>
        <dbReference type="EMBL" id="GMH25536.1"/>
    </source>
</evidence>
<dbReference type="PANTHER" id="PTHR46741:SF4">
    <property type="entry name" value="FINGER FYVE DOMAIN PROTEIN, PUTATIVE (DUF1666)-RELATED"/>
    <property type="match status" value="1"/>
</dbReference>
<reference evidence="2" key="1">
    <citation type="submission" date="2023-05" db="EMBL/GenBank/DDBJ databases">
        <title>Nepenthes gracilis genome sequencing.</title>
        <authorList>
            <person name="Fukushima K."/>
        </authorList>
    </citation>
    <scope>NUCLEOTIDE SEQUENCE</scope>
    <source>
        <strain evidence="2">SING2019-196</strain>
    </source>
</reference>
<dbReference type="Pfam" id="PF07891">
    <property type="entry name" value="DUF1666"/>
    <property type="match status" value="1"/>
</dbReference>
<keyword evidence="1" id="KW-0472">Membrane</keyword>
<dbReference type="Proteomes" id="UP001279734">
    <property type="component" value="Unassembled WGS sequence"/>
</dbReference>
<dbReference type="PANTHER" id="PTHR46741">
    <property type="entry name" value="OS09G0413600 PROTEIN"/>
    <property type="match status" value="1"/>
</dbReference>
<feature type="transmembrane region" description="Helical" evidence="1">
    <location>
        <begin position="18"/>
        <end position="38"/>
    </location>
</feature>
<accession>A0AAD3TB95</accession>
<dbReference type="EMBL" id="BSYO01000029">
    <property type="protein sequence ID" value="GMH25536.1"/>
    <property type="molecule type" value="Genomic_DNA"/>
</dbReference>
<dbReference type="AlphaFoldDB" id="A0AAD3TB95"/>
<keyword evidence="1" id="KW-0812">Transmembrane</keyword>
<proteinExistence type="predicted"/>
<comment type="caution">
    <text evidence="2">The sequence shown here is derived from an EMBL/GenBank/DDBJ whole genome shotgun (WGS) entry which is preliminary data.</text>
</comment>
<keyword evidence="3" id="KW-1185">Reference proteome</keyword>
<evidence type="ECO:0000313" key="3">
    <source>
        <dbReference type="Proteomes" id="UP001279734"/>
    </source>
</evidence>
<name>A0AAD3TB95_NEPGR</name>
<keyword evidence="1" id="KW-1133">Transmembrane helix</keyword>
<organism evidence="2 3">
    <name type="scientific">Nepenthes gracilis</name>
    <name type="common">Slender pitcher plant</name>
    <dbReference type="NCBI Taxonomy" id="150966"/>
    <lineage>
        <taxon>Eukaryota</taxon>
        <taxon>Viridiplantae</taxon>
        <taxon>Streptophyta</taxon>
        <taxon>Embryophyta</taxon>
        <taxon>Tracheophyta</taxon>
        <taxon>Spermatophyta</taxon>
        <taxon>Magnoliopsida</taxon>
        <taxon>eudicotyledons</taxon>
        <taxon>Gunneridae</taxon>
        <taxon>Pentapetalae</taxon>
        <taxon>Caryophyllales</taxon>
        <taxon>Nepenthaceae</taxon>
        <taxon>Nepenthes</taxon>
    </lineage>
</organism>
<sequence length="479" mass="56616">MQEVIFAINKLMSFASRMVIAFMNMLWLAIVVGVWVFVCHQVVYFLCRIFGYFLWLRQHNSRIIVSVFNANDGKPEQELAAEIVEVCEEKGVEAFNSLFSDDDDEIEVVVRQMKQQIRSLKPRGLPAILEESKEYPMMNEGDLKPFKIEEKLLYKDKMGEIQRFYKSYLQKMKKLDILREQTMHAIGIFEQKIHDHLATKRKLSSLVMKSFLSQSSWSCMVKKCGTDQMQILRRDLQEDLERVYVGQLCLSWEFLKWQYRKAVKLQEDDSSELHQYNLTAREFQQFQVRLERFMEEGQFQGPRILTYSKSQRILCKLLHIPPIKDDPVHCRKGEGEDAITIGRLAEIIEESMHAFLKLLHTDKYKANLTLKRDRVDLEDPSHKALLTSIRKNLRKKERRLKALLTSKNCILKRFKMHQNDKMNLEQFLAEVELRLVSRALKMSRLTKDQLLWCQENLSRIDFLGKKIVHVDSTFLFFPC</sequence>
<protein>
    <submittedName>
        <fullName evidence="2">Uncharacterized protein</fullName>
    </submittedName>
</protein>
<evidence type="ECO:0000256" key="1">
    <source>
        <dbReference type="SAM" id="Phobius"/>
    </source>
</evidence>